<reference evidence="4 5" key="1">
    <citation type="journal article" date="2019" name="Int. J. Syst. Evol. Microbiol.">
        <title>The Global Catalogue of Microorganisms (GCM) 10K type strain sequencing project: providing services to taxonomists for standard genome sequencing and annotation.</title>
        <authorList>
            <consortium name="The Broad Institute Genomics Platform"/>
            <consortium name="The Broad Institute Genome Sequencing Center for Infectious Disease"/>
            <person name="Wu L."/>
            <person name="Ma J."/>
        </authorList>
    </citation>
    <scope>NUCLEOTIDE SEQUENCE [LARGE SCALE GENOMIC DNA]</scope>
    <source>
        <strain evidence="4 5">YIM 94188</strain>
    </source>
</reference>
<comment type="caution">
    <text evidence="4">The sequence shown here is derived from an EMBL/GenBank/DDBJ whole genome shotgun (WGS) entry which is preliminary data.</text>
</comment>
<feature type="transmembrane region" description="Helical" evidence="2">
    <location>
        <begin position="963"/>
        <end position="984"/>
    </location>
</feature>
<feature type="compositionally biased region" description="Basic and acidic residues" evidence="1">
    <location>
        <begin position="1095"/>
        <end position="1112"/>
    </location>
</feature>
<dbReference type="PANTHER" id="PTHR10422">
    <property type="entry name" value="CYTOCHROME C OXIDASE SUBUNIT 1"/>
    <property type="match status" value="1"/>
</dbReference>
<feature type="transmembrane region" description="Helical" evidence="2">
    <location>
        <begin position="818"/>
        <end position="838"/>
    </location>
</feature>
<dbReference type="Pfam" id="PF00115">
    <property type="entry name" value="COX1"/>
    <property type="match status" value="1"/>
</dbReference>
<feature type="transmembrane region" description="Helical" evidence="2">
    <location>
        <begin position="747"/>
        <end position="764"/>
    </location>
</feature>
<accession>A0ABD5TWU0</accession>
<feature type="transmembrane region" description="Helical" evidence="2">
    <location>
        <begin position="776"/>
        <end position="798"/>
    </location>
</feature>
<feature type="region of interest" description="Disordered" evidence="1">
    <location>
        <begin position="1081"/>
        <end position="1112"/>
    </location>
</feature>
<evidence type="ECO:0000256" key="2">
    <source>
        <dbReference type="SAM" id="Phobius"/>
    </source>
</evidence>
<dbReference type="InterPro" id="IPR000883">
    <property type="entry name" value="Cyt_C_Oxase_1"/>
</dbReference>
<evidence type="ECO:0000259" key="3">
    <source>
        <dbReference type="PROSITE" id="PS50855"/>
    </source>
</evidence>
<feature type="transmembrane region" description="Helical" evidence="2">
    <location>
        <begin position="696"/>
        <end position="716"/>
    </location>
</feature>
<evidence type="ECO:0000256" key="1">
    <source>
        <dbReference type="SAM" id="MobiDB-lite"/>
    </source>
</evidence>
<feature type="transmembrane region" description="Helical" evidence="2">
    <location>
        <begin position="996"/>
        <end position="1018"/>
    </location>
</feature>
<feature type="transmembrane region" description="Helical" evidence="2">
    <location>
        <begin position="554"/>
        <end position="576"/>
    </location>
</feature>
<keyword evidence="2" id="KW-1133">Transmembrane helix</keyword>
<feature type="transmembrane region" description="Helical" evidence="2">
    <location>
        <begin position="850"/>
        <end position="871"/>
    </location>
</feature>
<dbReference type="Proteomes" id="UP001596408">
    <property type="component" value="Unassembled WGS sequence"/>
</dbReference>
<dbReference type="Gene3D" id="1.20.210.10">
    <property type="entry name" value="Cytochrome c oxidase-like, subunit I domain"/>
    <property type="match status" value="1"/>
</dbReference>
<keyword evidence="5" id="KW-1185">Reference proteome</keyword>
<feature type="transmembrane region" description="Helical" evidence="2">
    <location>
        <begin position="918"/>
        <end position="943"/>
    </location>
</feature>
<dbReference type="EMBL" id="JBHSXH010000011">
    <property type="protein sequence ID" value="MFC6824979.1"/>
    <property type="molecule type" value="Genomic_DNA"/>
</dbReference>
<evidence type="ECO:0000313" key="5">
    <source>
        <dbReference type="Proteomes" id="UP001596408"/>
    </source>
</evidence>
<keyword evidence="2" id="KW-0472">Membrane</keyword>
<dbReference type="InterPro" id="IPR054309">
    <property type="entry name" value="NorB_cytochrome_c-like"/>
</dbReference>
<dbReference type="InterPro" id="IPR023616">
    <property type="entry name" value="Cyt_c_oxase-like_su1_dom"/>
</dbReference>
<feature type="transmembrane region" description="Helical" evidence="2">
    <location>
        <begin position="342"/>
        <end position="363"/>
    </location>
</feature>
<feature type="region of interest" description="Disordered" evidence="1">
    <location>
        <begin position="233"/>
        <end position="260"/>
    </location>
</feature>
<feature type="compositionally biased region" description="Polar residues" evidence="1">
    <location>
        <begin position="242"/>
        <end position="254"/>
    </location>
</feature>
<feature type="compositionally biased region" description="Polar residues" evidence="1">
    <location>
        <begin position="1081"/>
        <end position="1091"/>
    </location>
</feature>
<feature type="region of interest" description="Disordered" evidence="1">
    <location>
        <begin position="1"/>
        <end position="22"/>
    </location>
</feature>
<dbReference type="InterPro" id="IPR036927">
    <property type="entry name" value="Cyt_c_oxase-like_su1_sf"/>
</dbReference>
<proteinExistence type="predicted"/>
<sequence length="1112" mass="121399">MDLTSVLSTGDSSSGTETHHPTDYVTDRLKAGKETINGFSIRVRRTTSEQVSGVIDRGVDELRTQSEAKTETGIRERLVERAANELCERVLDQTVDELREQSDLYLNIDDSFESFLRRYNMNATRLDDETLTAIRNQLASETAVSTDELLEQFVADDSRRPSAESDASSQSDTSETVDRALTEAYSHFCAELDIETDQSLDRVLEDALQRDAVVVGHALERTLTEEVPQIVSDQSRDVVGTEGSQSAGTQSSDATKVLSDRKAGRPAAAMALAATALLSDDVVGDRALARTLPALASNLTNGGSGTATPERVLFKLLSNLVLETGDGSVDLAALRSQSTGSLVLVALFVANFIAMGLGAWVSYKRAPPIPDEIRGPDGELIVTDEQVQLGKKAFQANGLMNLGSILGNGSYFGVDLTADALALKAEFMREYYARQQGADSFDALDDDEQAVIAKRVERELDADAPEGSVAQYSAAEVYAHHRIRDQYVDRYYGGSPERGIPSKFVKSVDHAKRIADFACWTAWMSHTNRPGSDHSYTNDWPYVPATGNRPTGQVLVWSTISVILLIAGGGAGVWAYHSFDLAEPTTELIDVPSPDEVSITPTQYAAAWYVPIAGALFVAQALVGALLAHYYVERTGFYGIGDALGIDIVSLLPFSVSRTWHVNLGILWITTLWLAGGLFLPGLFSDHDPPWQAEGTAALLGVLVFVTVGAFTGVWLGTHGKLGAPEDGDLWWWLGSEGLEYLEVGRLWKVGLLGGFVGWTGLVLRSVRQLDEPLTGLGHFMTYAGGSIALMFAASMLYTPETNMAVTEFWRWWVVHMWVEGVFEFFVTAVISVALVSMDLLERGDAEKAILFEVFAIMAAGIVGVSHHYWWVGLPDFWVPLGTTFSTLEFVPLVFVLYRSFGEYRSLKAQDEAFPYTIPLLFIVGSSVWNFVGGGVLGFFINLPVINYYEHGTYLTVAHAHTSLFGAFGLLALGLGTYILRVVTPEAAWDPTWFRGAFWLTNVGLVIMSVASLLPVGFVQLQTAYQDGYAVARSLEFYEQDHVQTLLWARTLGDTPMILGALAFTIGAIRHLYAARQSSLVPTGTNSSTSKRANRGRDSETGRESQGDNHPL</sequence>
<dbReference type="PANTHER" id="PTHR10422:SF38">
    <property type="entry name" value="CYTOCHROME B SUBUNIT OF NITRIC OXIDE REDUCTASE"/>
    <property type="match status" value="1"/>
</dbReference>
<feature type="compositionally biased region" description="Polar residues" evidence="1">
    <location>
        <begin position="165"/>
        <end position="174"/>
    </location>
</feature>
<feature type="transmembrane region" description="Helical" evidence="2">
    <location>
        <begin position="877"/>
        <end position="898"/>
    </location>
</feature>
<dbReference type="RefSeq" id="WP_379695227.1">
    <property type="nucleotide sequence ID" value="NZ_JBHSXH010000011.1"/>
</dbReference>
<evidence type="ECO:0000313" key="4">
    <source>
        <dbReference type="EMBL" id="MFC6824979.1"/>
    </source>
</evidence>
<dbReference type="SUPFAM" id="SSF81442">
    <property type="entry name" value="Cytochrome c oxidase subunit I-like"/>
    <property type="match status" value="1"/>
</dbReference>
<dbReference type="AlphaFoldDB" id="A0ABD5TWU0"/>
<keyword evidence="2" id="KW-0812">Transmembrane</keyword>
<feature type="region of interest" description="Disordered" evidence="1">
    <location>
        <begin position="154"/>
        <end position="177"/>
    </location>
</feature>
<feature type="transmembrane region" description="Helical" evidence="2">
    <location>
        <begin position="666"/>
        <end position="684"/>
    </location>
</feature>
<feature type="compositionally biased region" description="Polar residues" evidence="1">
    <location>
        <begin position="1"/>
        <end position="16"/>
    </location>
</feature>
<dbReference type="PROSITE" id="PS50855">
    <property type="entry name" value="COX1"/>
    <property type="match status" value="1"/>
</dbReference>
<feature type="domain" description="Cytochrome oxidase subunit I profile" evidence="3">
    <location>
        <begin position="809"/>
        <end position="1008"/>
    </location>
</feature>
<feature type="transmembrane region" description="Helical" evidence="2">
    <location>
        <begin position="606"/>
        <end position="628"/>
    </location>
</feature>
<dbReference type="Pfam" id="PF22085">
    <property type="entry name" value="NorB_cytochrome_c-like"/>
    <property type="match status" value="1"/>
</dbReference>
<name>A0ABD5TWU0_9EURY</name>
<protein>
    <submittedName>
        <fullName evidence="4">Nitric-oxide reductase large subunit</fullName>
    </submittedName>
</protein>
<feature type="transmembrane region" description="Helical" evidence="2">
    <location>
        <begin position="635"/>
        <end position="654"/>
    </location>
</feature>
<feature type="transmembrane region" description="Helical" evidence="2">
    <location>
        <begin position="1055"/>
        <end position="1073"/>
    </location>
</feature>
<gene>
    <name evidence="4" type="ORF">ACFQEV_08240</name>
</gene>
<organism evidence="4 5">
    <name type="scientific">Halopelagius fulvigenes</name>
    <dbReference type="NCBI Taxonomy" id="1198324"/>
    <lineage>
        <taxon>Archaea</taxon>
        <taxon>Methanobacteriati</taxon>
        <taxon>Methanobacteriota</taxon>
        <taxon>Stenosarchaea group</taxon>
        <taxon>Halobacteria</taxon>
        <taxon>Halobacteriales</taxon>
        <taxon>Haloferacaceae</taxon>
    </lineage>
</organism>